<organism evidence="1 2">
    <name type="scientific">Scutellospora calospora</name>
    <dbReference type="NCBI Taxonomy" id="85575"/>
    <lineage>
        <taxon>Eukaryota</taxon>
        <taxon>Fungi</taxon>
        <taxon>Fungi incertae sedis</taxon>
        <taxon>Mucoromycota</taxon>
        <taxon>Glomeromycotina</taxon>
        <taxon>Glomeromycetes</taxon>
        <taxon>Diversisporales</taxon>
        <taxon>Gigasporaceae</taxon>
        <taxon>Scutellospora</taxon>
    </lineage>
</organism>
<dbReference type="EMBL" id="CAJVPM010046472">
    <property type="protein sequence ID" value="CAG8718825.1"/>
    <property type="molecule type" value="Genomic_DNA"/>
</dbReference>
<dbReference type="Proteomes" id="UP000789860">
    <property type="component" value="Unassembled WGS sequence"/>
</dbReference>
<proteinExistence type="predicted"/>
<protein>
    <submittedName>
        <fullName evidence="1">4090_t:CDS:1</fullName>
    </submittedName>
</protein>
<reference evidence="1" key="1">
    <citation type="submission" date="2021-06" db="EMBL/GenBank/DDBJ databases">
        <authorList>
            <person name="Kallberg Y."/>
            <person name="Tangrot J."/>
            <person name="Rosling A."/>
        </authorList>
    </citation>
    <scope>NUCLEOTIDE SEQUENCE</scope>
    <source>
        <strain evidence="1">AU212A</strain>
    </source>
</reference>
<keyword evidence="2" id="KW-1185">Reference proteome</keyword>
<evidence type="ECO:0000313" key="2">
    <source>
        <dbReference type="Proteomes" id="UP000789860"/>
    </source>
</evidence>
<feature type="non-terminal residue" evidence="1">
    <location>
        <position position="97"/>
    </location>
</feature>
<sequence length="97" mass="11219">NAKFRVVYGDEDNDYVESKESPSAVANLYQKWNGILLFGLQLQQIKDIREMKQVNYSLKPYSLLSESGQRNRSKKGATVFYQVAQEQIKTVFHNNDV</sequence>
<accession>A0ACA9PPG6</accession>
<evidence type="ECO:0000313" key="1">
    <source>
        <dbReference type="EMBL" id="CAG8718825.1"/>
    </source>
</evidence>
<comment type="caution">
    <text evidence="1">The sequence shown here is derived from an EMBL/GenBank/DDBJ whole genome shotgun (WGS) entry which is preliminary data.</text>
</comment>
<feature type="non-terminal residue" evidence="1">
    <location>
        <position position="1"/>
    </location>
</feature>
<gene>
    <name evidence="1" type="ORF">SCALOS_LOCUS11179</name>
</gene>
<name>A0ACA9PPG6_9GLOM</name>